<feature type="compositionally biased region" description="Basic and acidic residues" evidence="1">
    <location>
        <begin position="199"/>
        <end position="211"/>
    </location>
</feature>
<comment type="caution">
    <text evidence="2">The sequence shown here is derived from an EMBL/GenBank/DDBJ whole genome shotgun (WGS) entry which is preliminary data.</text>
</comment>
<organism evidence="2 3">
    <name type="scientific">Purpureocillium lilacinum</name>
    <name type="common">Paecilomyces lilacinus</name>
    <dbReference type="NCBI Taxonomy" id="33203"/>
    <lineage>
        <taxon>Eukaryota</taxon>
        <taxon>Fungi</taxon>
        <taxon>Dikarya</taxon>
        <taxon>Ascomycota</taxon>
        <taxon>Pezizomycotina</taxon>
        <taxon>Sordariomycetes</taxon>
        <taxon>Hypocreomycetidae</taxon>
        <taxon>Hypocreales</taxon>
        <taxon>Ophiocordycipitaceae</taxon>
        <taxon>Purpureocillium</taxon>
    </lineage>
</organism>
<feature type="compositionally biased region" description="Basic and acidic residues" evidence="1">
    <location>
        <begin position="158"/>
        <end position="174"/>
    </location>
</feature>
<dbReference type="AlphaFoldDB" id="A0A2U3E918"/>
<evidence type="ECO:0000313" key="3">
    <source>
        <dbReference type="Proteomes" id="UP000245956"/>
    </source>
</evidence>
<name>A0A2U3E918_PURLI</name>
<evidence type="ECO:0000313" key="2">
    <source>
        <dbReference type="EMBL" id="PWI71004.1"/>
    </source>
</evidence>
<dbReference type="EMBL" id="LCWV01000008">
    <property type="protein sequence ID" value="PWI71004.1"/>
    <property type="molecule type" value="Genomic_DNA"/>
</dbReference>
<feature type="compositionally biased region" description="Low complexity" evidence="1">
    <location>
        <begin position="281"/>
        <end position="290"/>
    </location>
</feature>
<reference evidence="2 3" key="1">
    <citation type="journal article" date="2016" name="Front. Microbiol.">
        <title>Genome and transcriptome sequences reveal the specific parasitism of the nematophagous Purpureocillium lilacinum 36-1.</title>
        <authorList>
            <person name="Xie J."/>
            <person name="Li S."/>
            <person name="Mo C."/>
            <person name="Xiao X."/>
            <person name="Peng D."/>
            <person name="Wang G."/>
            <person name="Xiao Y."/>
        </authorList>
    </citation>
    <scope>NUCLEOTIDE SEQUENCE [LARGE SCALE GENOMIC DNA]</scope>
    <source>
        <strain evidence="2 3">36-1</strain>
    </source>
</reference>
<proteinExistence type="predicted"/>
<protein>
    <submittedName>
        <fullName evidence="2">Uncharacterized protein</fullName>
    </submittedName>
</protein>
<gene>
    <name evidence="2" type="ORF">PCL_12372</name>
</gene>
<sequence length="312" mass="33795">MDKQIYLVYIIVLRGQKRDTSDERHAGILFAPLESGLYYYFHLADGTDGYAFEMKTGLDPRQTSRALPTVRVGRTLPLTEARLVELMRSAPVGSKDDEFTHQHWIYGALGVLAKAGFVSQQACDKGFNKMLSTLLDGSADEVPDLDWDTYIGTEGERRGGRSLLEHNPKLKEDDGAVLNSPLTDPGAQENEPSSLPPNGREREGGKGGKEAKHTRGLMVILVRVLYSLSLALSRLFNVGSTKPAHLCHPELSTCKCSRPYQARRWGDTGPSHSPELYGATAAAAAPSHARAGGGRGDGGDGDPCRRSSSLCG</sequence>
<feature type="region of interest" description="Disordered" evidence="1">
    <location>
        <begin position="158"/>
        <end position="211"/>
    </location>
</feature>
<dbReference type="Proteomes" id="UP000245956">
    <property type="component" value="Unassembled WGS sequence"/>
</dbReference>
<evidence type="ECO:0000256" key="1">
    <source>
        <dbReference type="SAM" id="MobiDB-lite"/>
    </source>
</evidence>
<accession>A0A2U3E918</accession>
<feature type="region of interest" description="Disordered" evidence="1">
    <location>
        <begin position="281"/>
        <end position="312"/>
    </location>
</feature>